<dbReference type="GO" id="GO:0000032">
    <property type="term" value="P:cell wall mannoprotein biosynthetic process"/>
    <property type="evidence" value="ECO:0007669"/>
    <property type="project" value="TreeGrafter"/>
</dbReference>
<proteinExistence type="inferred from homology"/>
<keyword evidence="5" id="KW-0735">Signal-anchor</keyword>
<accession>A0AAV5S4P7</accession>
<dbReference type="GO" id="GO:0006493">
    <property type="term" value="P:protein O-linked glycosylation"/>
    <property type="evidence" value="ECO:0007669"/>
    <property type="project" value="TreeGrafter"/>
</dbReference>
<feature type="transmembrane region" description="Helical" evidence="6">
    <location>
        <begin position="26"/>
        <end position="44"/>
    </location>
</feature>
<evidence type="ECO:0000313" key="8">
    <source>
        <dbReference type="Proteomes" id="UP001377567"/>
    </source>
</evidence>
<evidence type="ECO:0000256" key="2">
    <source>
        <dbReference type="ARBA" id="ARBA00007677"/>
    </source>
</evidence>
<evidence type="ECO:0000313" key="7">
    <source>
        <dbReference type="EMBL" id="GMM58710.1"/>
    </source>
</evidence>
<comment type="similarity">
    <text evidence="2">Belongs to the glycosyltransferase 15 family.</text>
</comment>
<keyword evidence="6" id="KW-0472">Membrane</keyword>
<sequence length="440" mass="51336">MSDFKFEHKKRLMPKSAQLVRKYQKGIRASFGAFVVMLTLVFIIHTSRVQDPVIAPVQTSADSVAANHGTSVSPEQSGKLPSYLFNTALLADDYVVPFTDKSQGVTQPLDDGVKVRAAMVTLTRNSDLWELVKSIRHVEDRFNHRYHYDWVFLNDKPFTEEFKKVTSALVSGKTKYGLIPEEHWSIPDFIDMDKFDKARKAFAEEDVPYGTSIPYRHMCRYQSGFFWQSELLDEYEYYWRVDHDITLFCDIQYDLFKFMKVNNKKYGFILSVSEYEATIRSLWSTVKNFAAKFPKFIDGNNLMNFVSNDGGESYNMCHFWSNFEIVSLDFYRSDAYRAYFDFLDKSGGFFYERWGDAPVHSIAAALLLDKKELHFFDGLGFHHPNFFSCPIEESVRLQNKCICDPEVDDTWHDYYFCTRQFFDAEGYKKPYGIDIPKLGH</sequence>
<dbReference type="GO" id="GO:0000026">
    <property type="term" value="F:alpha-1,2-mannosyltransferase activity"/>
    <property type="evidence" value="ECO:0007669"/>
    <property type="project" value="TreeGrafter"/>
</dbReference>
<dbReference type="Pfam" id="PF01793">
    <property type="entry name" value="Glyco_transf_15"/>
    <property type="match status" value="1"/>
</dbReference>
<protein>
    <submittedName>
        <fullName evidence="7">Mannosyltransferase</fullName>
    </submittedName>
</protein>
<reference evidence="7 8" key="1">
    <citation type="journal article" date="2023" name="Elife">
        <title>Identification of key yeast species and microbe-microbe interactions impacting larval growth of Drosophila in the wild.</title>
        <authorList>
            <person name="Mure A."/>
            <person name="Sugiura Y."/>
            <person name="Maeda R."/>
            <person name="Honda K."/>
            <person name="Sakurai N."/>
            <person name="Takahashi Y."/>
            <person name="Watada M."/>
            <person name="Katoh T."/>
            <person name="Gotoh A."/>
            <person name="Gotoh Y."/>
            <person name="Taniguchi I."/>
            <person name="Nakamura K."/>
            <person name="Hayashi T."/>
            <person name="Katayama T."/>
            <person name="Uemura T."/>
            <person name="Hattori Y."/>
        </authorList>
    </citation>
    <scope>NUCLEOTIDE SEQUENCE [LARGE SCALE GENOMIC DNA]</scope>
    <source>
        <strain evidence="7 8">KH-74</strain>
    </source>
</reference>
<dbReference type="Gene3D" id="3.90.550.10">
    <property type="entry name" value="Spore Coat Polysaccharide Biosynthesis Protein SpsA, Chain A"/>
    <property type="match status" value="1"/>
</dbReference>
<evidence type="ECO:0000256" key="5">
    <source>
        <dbReference type="ARBA" id="ARBA00022968"/>
    </source>
</evidence>
<keyword evidence="8" id="KW-1185">Reference proteome</keyword>
<comment type="caution">
    <text evidence="7">The sequence shown here is derived from an EMBL/GenBank/DDBJ whole genome shotgun (WGS) entry which is preliminary data.</text>
</comment>
<dbReference type="InterPro" id="IPR029044">
    <property type="entry name" value="Nucleotide-diphossugar_trans"/>
</dbReference>
<comment type="subcellular location">
    <subcellularLocation>
        <location evidence="1">Membrane</location>
        <topology evidence="1">Single-pass type II membrane protein</topology>
    </subcellularLocation>
</comment>
<dbReference type="AlphaFoldDB" id="A0AAV5S4P7"/>
<dbReference type="Proteomes" id="UP001377567">
    <property type="component" value="Unassembled WGS sequence"/>
</dbReference>
<gene>
    <name evidence="7" type="ORF">DAKH74_053270</name>
</gene>
<evidence type="ECO:0000256" key="6">
    <source>
        <dbReference type="SAM" id="Phobius"/>
    </source>
</evidence>
<evidence type="ECO:0000256" key="1">
    <source>
        <dbReference type="ARBA" id="ARBA00004606"/>
    </source>
</evidence>
<keyword evidence="3 7" id="KW-0328">Glycosyltransferase</keyword>
<dbReference type="InterPro" id="IPR002685">
    <property type="entry name" value="Glyco_trans_15"/>
</dbReference>
<dbReference type="GO" id="GO:0006487">
    <property type="term" value="P:protein N-linked glycosylation"/>
    <property type="evidence" value="ECO:0007669"/>
    <property type="project" value="TreeGrafter"/>
</dbReference>
<keyword evidence="6" id="KW-1133">Transmembrane helix</keyword>
<evidence type="ECO:0000256" key="4">
    <source>
        <dbReference type="ARBA" id="ARBA00022679"/>
    </source>
</evidence>
<organism evidence="7 8">
    <name type="scientific">Maudiozyma humilis</name>
    <name type="common">Sour dough yeast</name>
    <name type="synonym">Kazachstania humilis</name>
    <dbReference type="NCBI Taxonomy" id="51915"/>
    <lineage>
        <taxon>Eukaryota</taxon>
        <taxon>Fungi</taxon>
        <taxon>Dikarya</taxon>
        <taxon>Ascomycota</taxon>
        <taxon>Saccharomycotina</taxon>
        <taxon>Saccharomycetes</taxon>
        <taxon>Saccharomycetales</taxon>
        <taxon>Saccharomycetaceae</taxon>
        <taxon>Maudiozyma</taxon>
    </lineage>
</organism>
<dbReference type="GO" id="GO:0005794">
    <property type="term" value="C:Golgi apparatus"/>
    <property type="evidence" value="ECO:0007669"/>
    <property type="project" value="TreeGrafter"/>
</dbReference>
<keyword evidence="6" id="KW-0812">Transmembrane</keyword>
<dbReference type="GO" id="GO:0016020">
    <property type="term" value="C:membrane"/>
    <property type="evidence" value="ECO:0007669"/>
    <property type="project" value="UniProtKB-SubCell"/>
</dbReference>
<keyword evidence="4" id="KW-0808">Transferase</keyword>
<dbReference type="PANTHER" id="PTHR31121">
    <property type="entry name" value="ALPHA-1,2 MANNOSYLTRANSFERASE KTR1"/>
    <property type="match status" value="1"/>
</dbReference>
<dbReference type="FunFam" id="3.90.550.10:FF:000051">
    <property type="entry name" value="Alpha-1,2-mannosyltransferase (Ktr4)"/>
    <property type="match status" value="1"/>
</dbReference>
<name>A0AAV5S4P7_MAUHU</name>
<dbReference type="EMBL" id="BTGD01000025">
    <property type="protein sequence ID" value="GMM58710.1"/>
    <property type="molecule type" value="Genomic_DNA"/>
</dbReference>
<dbReference type="SUPFAM" id="SSF53448">
    <property type="entry name" value="Nucleotide-diphospho-sugar transferases"/>
    <property type="match status" value="1"/>
</dbReference>
<evidence type="ECO:0000256" key="3">
    <source>
        <dbReference type="ARBA" id="ARBA00022676"/>
    </source>
</evidence>
<dbReference type="PANTHER" id="PTHR31121:SF11">
    <property type="entry name" value="MANNOSYLTRANSFERASE KTR3-RELATED"/>
    <property type="match status" value="1"/>
</dbReference>